<feature type="compositionally biased region" description="Polar residues" evidence="2">
    <location>
        <begin position="202"/>
        <end position="219"/>
    </location>
</feature>
<evidence type="ECO:0000256" key="1">
    <source>
        <dbReference type="SAM" id="Coils"/>
    </source>
</evidence>
<keyword evidence="1" id="KW-0175">Coiled coil</keyword>
<feature type="compositionally biased region" description="Polar residues" evidence="2">
    <location>
        <begin position="70"/>
        <end position="81"/>
    </location>
</feature>
<keyword evidence="4" id="KW-1185">Reference proteome</keyword>
<dbReference type="AlphaFoldDB" id="A0AAV1HV80"/>
<name>A0AAV1HV80_9CHLO</name>
<evidence type="ECO:0000313" key="3">
    <source>
        <dbReference type="EMBL" id="CAK0744762.1"/>
    </source>
</evidence>
<organism evidence="3 4">
    <name type="scientific">Coccomyxa viridis</name>
    <dbReference type="NCBI Taxonomy" id="1274662"/>
    <lineage>
        <taxon>Eukaryota</taxon>
        <taxon>Viridiplantae</taxon>
        <taxon>Chlorophyta</taxon>
        <taxon>core chlorophytes</taxon>
        <taxon>Trebouxiophyceae</taxon>
        <taxon>Trebouxiophyceae incertae sedis</taxon>
        <taxon>Coccomyxaceae</taxon>
        <taxon>Coccomyxa</taxon>
    </lineage>
</organism>
<protein>
    <submittedName>
        <fullName evidence="3">Uncharacterized protein</fullName>
    </submittedName>
</protein>
<gene>
    <name evidence="3" type="ORF">CVIRNUC_001572</name>
</gene>
<feature type="coiled-coil region" evidence="1">
    <location>
        <begin position="383"/>
        <end position="410"/>
    </location>
</feature>
<evidence type="ECO:0000313" key="4">
    <source>
        <dbReference type="Proteomes" id="UP001314263"/>
    </source>
</evidence>
<feature type="compositionally biased region" description="Polar residues" evidence="2">
    <location>
        <begin position="31"/>
        <end position="40"/>
    </location>
</feature>
<feature type="coiled-coil region" evidence="1">
    <location>
        <begin position="280"/>
        <end position="349"/>
    </location>
</feature>
<proteinExistence type="predicted"/>
<dbReference type="EMBL" id="CAUYUE010000002">
    <property type="protein sequence ID" value="CAK0744762.1"/>
    <property type="molecule type" value="Genomic_DNA"/>
</dbReference>
<feature type="coiled-coil region" evidence="1">
    <location>
        <begin position="88"/>
        <end position="115"/>
    </location>
</feature>
<dbReference type="Proteomes" id="UP001314263">
    <property type="component" value="Unassembled WGS sequence"/>
</dbReference>
<accession>A0AAV1HV80</accession>
<feature type="region of interest" description="Disordered" evidence="2">
    <location>
        <begin position="550"/>
        <end position="611"/>
    </location>
</feature>
<sequence length="718" mass="76590">MECSDSLKEPKGSQDLASDTPRSEEFLHSGSGLSQTSSHVDQIISAFEQITAQQPHSKPAAAEGGRRRQAVQTATLQQLSEASPMKDRASLQRQLAALQEDLQAKQAEMAAQRQDLDYRQHLLRFAAGAARREVLELRTHKEKASAAMASAQQQIVHLTGALAAVRGPASPASQATCNQEGDCLEMDEVTVPAEMRAACSDATSAELSQPGTPQRSALSLQEAAAVTRSQVAQNGVQGHTVSVSLLSDSDDEHRPDSGHAMTSDPSVHVHLRVHQPASEEEQLQAQLRQQQQLVQALSGRGAQLEAELGAREAQRAALLAEVALLRTQAVKAEQRISVLEREVMSVMQEAEQSSYEHALAQQELEALRGEASGESGTAWASLKQLHQEELAAAEQRVQEAAAEVQRLAAVAASCRKEVDAVRLSQAEAGKQADSDLGAKEALWQKLQEANQRLAAASQDALGRESALEQKLGMAQYGQQMAEAQNAALGAGLQQRESLLQGVQVLAISATAAASAHAAQAIAERELVYTDFGSLAEDMLAVQDSLQAFSQTGEASQAQPSEPMPSEALRPQVRPAGGERVGAAPPKKESMGTGQEGSVRPRPGTAPVLATEWSGSNCSSISFNKGMATWDKPAPEVSSAPPRVACAALAARKWLDGQISPPRRLLPPRLRTPAAVTLPLLMPPPVAQEAWPTPRLNTVQPGSQVWARLSPPWHATFTE</sequence>
<reference evidence="3 4" key="1">
    <citation type="submission" date="2023-10" db="EMBL/GenBank/DDBJ databases">
        <authorList>
            <person name="Maclean D."/>
            <person name="Macfadyen A."/>
        </authorList>
    </citation>
    <scope>NUCLEOTIDE SEQUENCE [LARGE SCALE GENOMIC DNA]</scope>
</reference>
<evidence type="ECO:0000256" key="2">
    <source>
        <dbReference type="SAM" id="MobiDB-lite"/>
    </source>
</evidence>
<feature type="region of interest" description="Disordered" evidence="2">
    <location>
        <begin position="202"/>
        <end position="221"/>
    </location>
</feature>
<feature type="compositionally biased region" description="Basic and acidic residues" evidence="2">
    <location>
        <begin position="1"/>
        <end position="12"/>
    </location>
</feature>
<feature type="compositionally biased region" description="Polar residues" evidence="2">
    <location>
        <begin position="550"/>
        <end position="559"/>
    </location>
</feature>
<feature type="region of interest" description="Disordered" evidence="2">
    <location>
        <begin position="1"/>
        <end position="88"/>
    </location>
</feature>
<comment type="caution">
    <text evidence="3">The sequence shown here is derived from an EMBL/GenBank/DDBJ whole genome shotgun (WGS) entry which is preliminary data.</text>
</comment>